<feature type="transmembrane region" description="Helical" evidence="1">
    <location>
        <begin position="144"/>
        <end position="161"/>
    </location>
</feature>
<dbReference type="PIRSF" id="PIRSF038991">
    <property type="entry name" value="Protein_AbrB"/>
    <property type="match status" value="1"/>
</dbReference>
<dbReference type="NCBIfam" id="TIGR03082">
    <property type="entry name" value="Gneg_AbrB_dup"/>
    <property type="match status" value="2"/>
</dbReference>
<name>A0ABU9VN65_9BACI</name>
<dbReference type="PANTHER" id="PTHR38457:SF1">
    <property type="entry name" value="REGULATOR ABRB-RELATED"/>
    <property type="match status" value="1"/>
</dbReference>
<keyword evidence="1" id="KW-0812">Transmembrane</keyword>
<feature type="transmembrane region" description="Helical" evidence="1">
    <location>
        <begin position="262"/>
        <end position="282"/>
    </location>
</feature>
<dbReference type="Pfam" id="PF05145">
    <property type="entry name" value="AbrB"/>
    <property type="match status" value="1"/>
</dbReference>
<evidence type="ECO:0000256" key="1">
    <source>
        <dbReference type="SAM" id="Phobius"/>
    </source>
</evidence>
<evidence type="ECO:0000313" key="2">
    <source>
        <dbReference type="EMBL" id="MEN0645077.1"/>
    </source>
</evidence>
<accession>A0ABU9VN65</accession>
<dbReference type="Proteomes" id="UP001418796">
    <property type="component" value="Unassembled WGS sequence"/>
</dbReference>
<dbReference type="EMBL" id="JBCITK010000001">
    <property type="protein sequence ID" value="MEN0645077.1"/>
    <property type="molecule type" value="Genomic_DNA"/>
</dbReference>
<keyword evidence="1" id="KW-1133">Transmembrane helix</keyword>
<dbReference type="PANTHER" id="PTHR38457">
    <property type="entry name" value="REGULATOR ABRB-RELATED"/>
    <property type="match status" value="1"/>
</dbReference>
<comment type="caution">
    <text evidence="2">The sequence shown here is derived from an EMBL/GenBank/DDBJ whole genome shotgun (WGS) entry which is preliminary data.</text>
</comment>
<reference evidence="2 3" key="1">
    <citation type="submission" date="2024-03" db="EMBL/GenBank/DDBJ databases">
        <title>Bacilli Hybrid Assemblies.</title>
        <authorList>
            <person name="Kovac J."/>
        </authorList>
    </citation>
    <scope>NUCLEOTIDE SEQUENCE [LARGE SCALE GENOMIC DNA]</scope>
    <source>
        <strain evidence="2 3">FSL R7-0666</strain>
    </source>
</reference>
<feature type="transmembrane region" description="Helical" evidence="1">
    <location>
        <begin position="321"/>
        <end position="339"/>
    </location>
</feature>
<proteinExistence type="predicted"/>
<feature type="transmembrane region" description="Helical" evidence="1">
    <location>
        <begin position="173"/>
        <end position="195"/>
    </location>
</feature>
<gene>
    <name evidence="2" type="ORF">MKY91_18110</name>
</gene>
<dbReference type="RefSeq" id="WP_343131678.1">
    <property type="nucleotide sequence ID" value="NZ_JBCITK010000001.1"/>
</dbReference>
<keyword evidence="1" id="KW-0472">Membrane</keyword>
<feature type="transmembrane region" description="Helical" evidence="1">
    <location>
        <begin position="7"/>
        <end position="38"/>
    </location>
</feature>
<organism evidence="2 3">
    <name type="scientific">Alkalicoccobacillus gibsonii</name>
    <dbReference type="NCBI Taxonomy" id="79881"/>
    <lineage>
        <taxon>Bacteria</taxon>
        <taxon>Bacillati</taxon>
        <taxon>Bacillota</taxon>
        <taxon>Bacilli</taxon>
        <taxon>Bacillales</taxon>
        <taxon>Bacillaceae</taxon>
        <taxon>Alkalicoccobacillus</taxon>
    </lineage>
</organism>
<sequence length="349" mass="37571">MLKIIYILVAILVGAVFNALSVPAGWLLGALVCGIVWSLAGARIVFSKQYFSYIIAIIGTNIGFTVVLERFVTYKQLILPLLLSIVLTIIFGVVLGRYFHKWSGLDKNTAFFCCLPGGASEVIAVSDEYGADQRIVAAFHTTRITLFVLAIPFFAGLLTDVEKQIFAQPADSITVLSFTAVLLCVLVVALLSTWVGVRIPFPGAIVFVSIGLGFIAHTFILPDISMPSVIPGVAQGLMGAILGTRFDRETARELKRIGKVSAFALTIYFGTSILLAGLFFALTSTSFNESLLGIVPAGAAEMAATALSLNLDSTLVATLQMLRVLCLFAALPFLIKWFAKKPEANHDVR</sequence>
<feature type="transmembrane region" description="Helical" evidence="1">
    <location>
        <begin position="50"/>
        <end position="68"/>
    </location>
</feature>
<evidence type="ECO:0000313" key="3">
    <source>
        <dbReference type="Proteomes" id="UP001418796"/>
    </source>
</evidence>
<keyword evidence="3" id="KW-1185">Reference proteome</keyword>
<dbReference type="InterPro" id="IPR007820">
    <property type="entry name" value="AbrB_fam"/>
</dbReference>
<dbReference type="InterPro" id="IPR017516">
    <property type="entry name" value="AbrB_dup"/>
</dbReference>
<feature type="transmembrane region" description="Helical" evidence="1">
    <location>
        <begin position="201"/>
        <end position="221"/>
    </location>
</feature>
<feature type="transmembrane region" description="Helical" evidence="1">
    <location>
        <begin position="77"/>
        <end position="99"/>
    </location>
</feature>
<protein>
    <submittedName>
        <fullName evidence="2">AbrB family transcriptional regulator</fullName>
    </submittedName>
</protein>